<evidence type="ECO:0000259" key="1">
    <source>
        <dbReference type="Pfam" id="PF01850"/>
    </source>
</evidence>
<dbReference type="PANTHER" id="PTHR36173:SF2">
    <property type="entry name" value="RIBONUCLEASE VAPC16"/>
    <property type="match status" value="1"/>
</dbReference>
<dbReference type="Gene3D" id="3.40.50.1010">
    <property type="entry name" value="5'-nuclease"/>
    <property type="match status" value="1"/>
</dbReference>
<sequence length="129" mass="14421">MRLLVDTHVLLWAAVEPERLPASFRERLEAPENEVLFSAASIWEMAIKMARGRLTLPMSLEEFAHAAVERGFEELPVTTAHAARVGHLPPHHRDPFDRLLVAQALSEPARLLTVDRALAPYSELVEVGP</sequence>
<gene>
    <name evidence="2" type="ORF">FR698_08820</name>
</gene>
<dbReference type="InterPro" id="IPR029060">
    <property type="entry name" value="PIN-like_dom_sf"/>
</dbReference>
<dbReference type="InterPro" id="IPR041705">
    <property type="entry name" value="PIN_Sll0205"/>
</dbReference>
<organism evidence="2 3">
    <name type="scientific">Pelomicrobium methylotrophicum</name>
    <dbReference type="NCBI Taxonomy" id="2602750"/>
    <lineage>
        <taxon>Bacteria</taxon>
        <taxon>Pseudomonadati</taxon>
        <taxon>Pseudomonadota</taxon>
        <taxon>Hydrogenophilia</taxon>
        <taxon>Hydrogenophilia incertae sedis</taxon>
        <taxon>Pelomicrobium</taxon>
    </lineage>
</organism>
<dbReference type="SUPFAM" id="SSF88723">
    <property type="entry name" value="PIN domain-like"/>
    <property type="match status" value="1"/>
</dbReference>
<protein>
    <submittedName>
        <fullName evidence="2">Type II toxin-antitoxin system VapC family toxin</fullName>
    </submittedName>
</protein>
<name>A0A5C7EK79_9PROT</name>
<dbReference type="InterPro" id="IPR002716">
    <property type="entry name" value="PIN_dom"/>
</dbReference>
<dbReference type="EMBL" id="VPFL01000010">
    <property type="protein sequence ID" value="TXF11867.1"/>
    <property type="molecule type" value="Genomic_DNA"/>
</dbReference>
<dbReference type="OrthoDB" id="9798990at2"/>
<comment type="caution">
    <text evidence="2">The sequence shown here is derived from an EMBL/GenBank/DDBJ whole genome shotgun (WGS) entry which is preliminary data.</text>
</comment>
<keyword evidence="3" id="KW-1185">Reference proteome</keyword>
<dbReference type="Pfam" id="PF01850">
    <property type="entry name" value="PIN"/>
    <property type="match status" value="1"/>
</dbReference>
<dbReference type="InterPro" id="IPR052919">
    <property type="entry name" value="TA_system_RNase"/>
</dbReference>
<dbReference type="InParanoid" id="A0A5C7EK79"/>
<dbReference type="PANTHER" id="PTHR36173">
    <property type="entry name" value="RIBONUCLEASE VAPC16-RELATED"/>
    <property type="match status" value="1"/>
</dbReference>
<evidence type="ECO:0000313" key="2">
    <source>
        <dbReference type="EMBL" id="TXF11867.1"/>
    </source>
</evidence>
<proteinExistence type="predicted"/>
<feature type="domain" description="PIN" evidence="1">
    <location>
        <begin position="4"/>
        <end position="119"/>
    </location>
</feature>
<accession>A0A5C7EK79</accession>
<reference evidence="2 3" key="1">
    <citation type="submission" date="2019-08" db="EMBL/GenBank/DDBJ databases">
        <title>Pelomicrobium methylotrophicum gen. nov., sp. nov. a moderately thermophilic, facultatively anaerobic, lithoautotrophic and methylotrophic bacterium isolated from a terrestrial mud volcano.</title>
        <authorList>
            <person name="Slobodkina G.B."/>
            <person name="Merkel A.Y."/>
            <person name="Slobodkin A.I."/>
        </authorList>
    </citation>
    <scope>NUCLEOTIDE SEQUENCE [LARGE SCALE GENOMIC DNA]</scope>
    <source>
        <strain evidence="2 3">SM250</strain>
    </source>
</reference>
<dbReference type="Proteomes" id="UP000321201">
    <property type="component" value="Unassembled WGS sequence"/>
</dbReference>
<evidence type="ECO:0000313" key="3">
    <source>
        <dbReference type="Proteomes" id="UP000321201"/>
    </source>
</evidence>
<dbReference type="AlphaFoldDB" id="A0A5C7EK79"/>
<dbReference type="RefSeq" id="WP_147799830.1">
    <property type="nucleotide sequence ID" value="NZ_VPFL01000010.1"/>
</dbReference>
<dbReference type="CDD" id="cd09872">
    <property type="entry name" value="PIN_Sll0205-like"/>
    <property type="match status" value="1"/>
</dbReference>